<evidence type="ECO:0000259" key="1">
    <source>
        <dbReference type="PROSITE" id="PS51819"/>
    </source>
</evidence>
<sequence length="336" mass="37314">MYEYLMNEELMDQLFALKISIALRVPSVGEAVEFYKQAFGAVECPIPSFPEKELNGIPATKLDIYHRFSILVKGRQLADLEAAVSRAVNAGATTNGEAVLDPTSGRPSMRLEDPFGVVWFLYVASDDEISSDNRRARLFDEFLGVPADEQGDPRYHPYLSKLKILLKVPDPEAAVQFYTTVFAALAAQFPTENEIPGLNFAALELARTFYVLVSGGGSAPQNNNTSSGINLCARTTDVEELVERLKQAGAVLEADIVWDDPAYKFKGMAKLRDPFGVLWFIHEQTLEEEFKGTDPERAKEYDARARKAFRLREKAAREGRTWPAVALPSCQALLPG</sequence>
<reference evidence="2" key="1">
    <citation type="submission" date="2022-02" db="EMBL/GenBank/DDBJ databases">
        <authorList>
            <person name="Henning P.M."/>
            <person name="McCubbin A.G."/>
            <person name="Shore J.S."/>
        </authorList>
    </citation>
    <scope>NUCLEOTIDE SEQUENCE</scope>
    <source>
        <strain evidence="2">F60SS</strain>
        <tissue evidence="2">Leaves</tissue>
    </source>
</reference>
<dbReference type="PROSITE" id="PS51819">
    <property type="entry name" value="VOC"/>
    <property type="match status" value="1"/>
</dbReference>
<dbReference type="Gene3D" id="3.10.180.10">
    <property type="entry name" value="2,3-Dihydroxybiphenyl 1,2-Dioxygenase, domain 1"/>
    <property type="match status" value="3"/>
</dbReference>
<gene>
    <name evidence="2" type="ORF">Tsubulata_039334</name>
</gene>
<feature type="domain" description="VOC" evidence="1">
    <location>
        <begin position="160"/>
        <end position="284"/>
    </location>
</feature>
<evidence type="ECO:0000313" key="3">
    <source>
        <dbReference type="Proteomes" id="UP001141552"/>
    </source>
</evidence>
<organism evidence="2 3">
    <name type="scientific">Turnera subulata</name>
    <dbReference type="NCBI Taxonomy" id="218843"/>
    <lineage>
        <taxon>Eukaryota</taxon>
        <taxon>Viridiplantae</taxon>
        <taxon>Streptophyta</taxon>
        <taxon>Embryophyta</taxon>
        <taxon>Tracheophyta</taxon>
        <taxon>Spermatophyta</taxon>
        <taxon>Magnoliopsida</taxon>
        <taxon>eudicotyledons</taxon>
        <taxon>Gunneridae</taxon>
        <taxon>Pentapetalae</taxon>
        <taxon>rosids</taxon>
        <taxon>fabids</taxon>
        <taxon>Malpighiales</taxon>
        <taxon>Passifloraceae</taxon>
        <taxon>Turnera</taxon>
    </lineage>
</organism>
<dbReference type="OrthoDB" id="673150at2759"/>
<dbReference type="Proteomes" id="UP001141552">
    <property type="component" value="Unassembled WGS sequence"/>
</dbReference>
<dbReference type="SUPFAM" id="SSF54593">
    <property type="entry name" value="Glyoxalase/Bleomycin resistance protein/Dihydroxybiphenyl dioxygenase"/>
    <property type="match status" value="2"/>
</dbReference>
<dbReference type="PANTHER" id="PTHR34109:SF1">
    <property type="entry name" value="VOC DOMAIN-CONTAINING PROTEIN"/>
    <property type="match status" value="1"/>
</dbReference>
<accession>A0A9Q0FEZ4</accession>
<keyword evidence="3" id="KW-1185">Reference proteome</keyword>
<proteinExistence type="predicted"/>
<name>A0A9Q0FEZ4_9ROSI</name>
<protein>
    <recommendedName>
        <fullName evidence="1">VOC domain-containing protein</fullName>
    </recommendedName>
</protein>
<dbReference type="EMBL" id="JAKUCV010005686">
    <property type="protein sequence ID" value="KAJ4830269.1"/>
    <property type="molecule type" value="Genomic_DNA"/>
</dbReference>
<comment type="caution">
    <text evidence="2">The sequence shown here is derived from an EMBL/GenBank/DDBJ whole genome shotgun (WGS) entry which is preliminary data.</text>
</comment>
<evidence type="ECO:0000313" key="2">
    <source>
        <dbReference type="EMBL" id="KAJ4830269.1"/>
    </source>
</evidence>
<reference evidence="2" key="2">
    <citation type="journal article" date="2023" name="Plants (Basel)">
        <title>Annotation of the Turnera subulata (Passifloraceae) Draft Genome Reveals the S-Locus Evolved after the Divergence of Turneroideae from Passifloroideae in a Stepwise Manner.</title>
        <authorList>
            <person name="Henning P.M."/>
            <person name="Roalson E.H."/>
            <person name="Mir W."/>
            <person name="McCubbin A.G."/>
            <person name="Shore J.S."/>
        </authorList>
    </citation>
    <scope>NUCLEOTIDE SEQUENCE</scope>
    <source>
        <strain evidence="2">F60SS</strain>
    </source>
</reference>
<dbReference type="InterPro" id="IPR037523">
    <property type="entry name" value="VOC_core"/>
</dbReference>
<dbReference type="PANTHER" id="PTHR34109">
    <property type="entry name" value="BNAUNNG04460D PROTEIN-RELATED"/>
    <property type="match status" value="1"/>
</dbReference>
<dbReference type="AlphaFoldDB" id="A0A9Q0FEZ4"/>
<dbReference type="InterPro" id="IPR029068">
    <property type="entry name" value="Glyas_Bleomycin-R_OHBP_Dase"/>
</dbReference>